<dbReference type="AlphaFoldDB" id="I2BDG2"/>
<reference evidence="1 2" key="1">
    <citation type="journal article" date="2012" name="J. Bacteriol.">
        <title>Complete genome sequence of the B12-producing Shimwellia blattae strain DSM 4481, isolated from a cockroach.</title>
        <authorList>
            <person name="Brzuszkiewicz E."/>
            <person name="Waschkowitz T."/>
            <person name="Wiezer A."/>
            <person name="Daniel R."/>
        </authorList>
    </citation>
    <scope>NUCLEOTIDE SEQUENCE [LARGE SCALE GENOMIC DNA]</scope>
    <source>
        <strain evidence="2">ATCC 29907 / DSM 4481 / JCM 1650 / NBRC 105725 / CDC 9005-74</strain>
    </source>
</reference>
<dbReference type="Proteomes" id="UP000001955">
    <property type="component" value="Chromosome"/>
</dbReference>
<name>I2BDG2_SHIBC</name>
<dbReference type="EMBL" id="CP001560">
    <property type="protein sequence ID" value="AFJ48566.1"/>
    <property type="molecule type" value="Genomic_DNA"/>
</dbReference>
<evidence type="ECO:0000313" key="1">
    <source>
        <dbReference type="EMBL" id="AFJ48566.1"/>
    </source>
</evidence>
<organism evidence="1 2">
    <name type="scientific">Shimwellia blattae (strain ATCC 29907 / DSM 4481 / JCM 1650 / NBRC 105725 / CDC 9005-74)</name>
    <name type="common">Escherichia blattae</name>
    <dbReference type="NCBI Taxonomy" id="630626"/>
    <lineage>
        <taxon>Bacteria</taxon>
        <taxon>Pseudomonadati</taxon>
        <taxon>Pseudomonadota</taxon>
        <taxon>Gammaproteobacteria</taxon>
        <taxon>Enterobacterales</taxon>
        <taxon>Enterobacteriaceae</taxon>
        <taxon>Shimwellia</taxon>
    </lineage>
</organism>
<evidence type="ECO:0000313" key="2">
    <source>
        <dbReference type="Proteomes" id="UP000001955"/>
    </source>
</evidence>
<dbReference type="KEGG" id="ebt:EBL_c35110"/>
<dbReference type="HOGENOM" id="CLU_2755648_0_0_6"/>
<protein>
    <submittedName>
        <fullName evidence="1">Uncharacterized protein</fullName>
    </submittedName>
</protein>
<proteinExistence type="predicted"/>
<gene>
    <name evidence="1" type="ordered locus">EBL_c35110</name>
</gene>
<accession>I2BDG2</accession>
<sequence>MVKKHALWQQPLCREYGHKTTRYRRAYKGLGQALIPGDLSCLSGEWGTDITGATVSRNIIRGRGCFISRE</sequence>
<keyword evidence="2" id="KW-1185">Reference proteome</keyword>